<dbReference type="PROSITE" id="PS50157">
    <property type="entry name" value="ZINC_FINGER_C2H2_2"/>
    <property type="match status" value="3"/>
</dbReference>
<evidence type="ECO:0000256" key="2">
    <source>
        <dbReference type="ARBA" id="ARBA00006991"/>
    </source>
</evidence>
<dbReference type="SMART" id="SM00355">
    <property type="entry name" value="ZnF_C2H2"/>
    <property type="match status" value="2"/>
</dbReference>
<keyword evidence="7" id="KW-0805">Transcription regulation</keyword>
<dbReference type="FunFam" id="3.30.160.60:FF:000185">
    <property type="entry name" value="zinc finger protein 319"/>
    <property type="match status" value="1"/>
</dbReference>
<feature type="domain" description="C2H2-type" evidence="13">
    <location>
        <begin position="64"/>
        <end position="92"/>
    </location>
</feature>
<evidence type="ECO:0000256" key="8">
    <source>
        <dbReference type="ARBA" id="ARBA00023125"/>
    </source>
</evidence>
<evidence type="ECO:0000256" key="7">
    <source>
        <dbReference type="ARBA" id="ARBA00023015"/>
    </source>
</evidence>
<keyword evidence="5 11" id="KW-0863">Zinc-finger</keyword>
<dbReference type="EMBL" id="MCFL01000011">
    <property type="protein sequence ID" value="ORZ37849.1"/>
    <property type="molecule type" value="Genomic_DNA"/>
</dbReference>
<evidence type="ECO:0000256" key="12">
    <source>
        <dbReference type="SAM" id="MobiDB-lite"/>
    </source>
</evidence>
<dbReference type="PROSITE" id="PS00028">
    <property type="entry name" value="ZINC_FINGER_C2H2_1"/>
    <property type="match status" value="2"/>
</dbReference>
<gene>
    <name evidence="14" type="ORF">BCR44DRAFT_128280</name>
</gene>
<dbReference type="PANTHER" id="PTHR23235">
    <property type="entry name" value="KRUEPPEL-LIKE TRANSCRIPTION FACTOR"/>
    <property type="match status" value="1"/>
</dbReference>
<keyword evidence="15" id="KW-1185">Reference proteome</keyword>
<dbReference type="GO" id="GO:0000981">
    <property type="term" value="F:DNA-binding transcription factor activity, RNA polymerase II-specific"/>
    <property type="evidence" value="ECO:0007669"/>
    <property type="project" value="TreeGrafter"/>
</dbReference>
<proteinExistence type="inferred from homology"/>
<sequence length="111" mass="12601">MDAAAHGQATGAGLRRGSATSTGARKAKPLEKKYVCDHPGCGKAFDRPFNLRQHIRTHNGERPFPCDKCDKAFSRAHDLKRHMMAIHDNNKPFRCLRCGHRFCRHDALQRH</sequence>
<dbReference type="GO" id="GO:0008270">
    <property type="term" value="F:zinc ion binding"/>
    <property type="evidence" value="ECO:0007669"/>
    <property type="project" value="UniProtKB-KW"/>
</dbReference>
<feature type="domain" description="C2H2-type" evidence="13">
    <location>
        <begin position="93"/>
        <end position="111"/>
    </location>
</feature>
<dbReference type="AlphaFoldDB" id="A0A1Y2HTJ6"/>
<dbReference type="InterPro" id="IPR036236">
    <property type="entry name" value="Znf_C2H2_sf"/>
</dbReference>
<dbReference type="Pfam" id="PF13465">
    <property type="entry name" value="zf-H2C2_2"/>
    <property type="match status" value="1"/>
</dbReference>
<comment type="subcellular location">
    <subcellularLocation>
        <location evidence="1">Nucleus</location>
    </subcellularLocation>
</comment>
<evidence type="ECO:0000256" key="10">
    <source>
        <dbReference type="ARBA" id="ARBA00023242"/>
    </source>
</evidence>
<dbReference type="Gene3D" id="3.30.160.60">
    <property type="entry name" value="Classic Zinc Finger"/>
    <property type="match status" value="3"/>
</dbReference>
<accession>A0A1Y2HTJ6</accession>
<evidence type="ECO:0000256" key="6">
    <source>
        <dbReference type="ARBA" id="ARBA00022833"/>
    </source>
</evidence>
<keyword evidence="6" id="KW-0862">Zinc</keyword>
<keyword evidence="10" id="KW-0539">Nucleus</keyword>
<evidence type="ECO:0000256" key="11">
    <source>
        <dbReference type="PROSITE-ProRule" id="PRU00042"/>
    </source>
</evidence>
<dbReference type="STRING" id="765915.A0A1Y2HTJ6"/>
<dbReference type="Proteomes" id="UP000193411">
    <property type="component" value="Unassembled WGS sequence"/>
</dbReference>
<name>A0A1Y2HTJ6_9FUNG</name>
<keyword evidence="3" id="KW-0479">Metal-binding</keyword>
<dbReference type="GO" id="GO:0000978">
    <property type="term" value="F:RNA polymerase II cis-regulatory region sequence-specific DNA binding"/>
    <property type="evidence" value="ECO:0007669"/>
    <property type="project" value="TreeGrafter"/>
</dbReference>
<reference evidence="14 15" key="1">
    <citation type="submission" date="2016-07" db="EMBL/GenBank/DDBJ databases">
        <title>Pervasive Adenine N6-methylation of Active Genes in Fungi.</title>
        <authorList>
            <consortium name="DOE Joint Genome Institute"/>
            <person name="Mondo S.J."/>
            <person name="Dannebaum R.O."/>
            <person name="Kuo R.C."/>
            <person name="Labutti K."/>
            <person name="Haridas S."/>
            <person name="Kuo A."/>
            <person name="Salamov A."/>
            <person name="Ahrendt S.R."/>
            <person name="Lipzen A."/>
            <person name="Sullivan W."/>
            <person name="Andreopoulos W.B."/>
            <person name="Clum A."/>
            <person name="Lindquist E."/>
            <person name="Daum C."/>
            <person name="Ramamoorthy G.K."/>
            <person name="Gryganskyi A."/>
            <person name="Culley D."/>
            <person name="Magnuson J.K."/>
            <person name="James T.Y."/>
            <person name="O'Malley M.A."/>
            <person name="Stajich J.E."/>
            <person name="Spatafora J.W."/>
            <person name="Visel A."/>
            <person name="Grigoriev I.V."/>
        </authorList>
    </citation>
    <scope>NUCLEOTIDE SEQUENCE [LARGE SCALE GENOMIC DNA]</scope>
    <source>
        <strain evidence="14 15">PL171</strain>
    </source>
</reference>
<feature type="region of interest" description="Disordered" evidence="12">
    <location>
        <begin position="1"/>
        <end position="29"/>
    </location>
</feature>
<evidence type="ECO:0000256" key="5">
    <source>
        <dbReference type="ARBA" id="ARBA00022771"/>
    </source>
</evidence>
<comment type="similarity">
    <text evidence="2">Belongs to the krueppel C2H2-type zinc-finger protein family.</text>
</comment>
<evidence type="ECO:0000256" key="4">
    <source>
        <dbReference type="ARBA" id="ARBA00022737"/>
    </source>
</evidence>
<dbReference type="GO" id="GO:0005634">
    <property type="term" value="C:nucleus"/>
    <property type="evidence" value="ECO:0007669"/>
    <property type="project" value="UniProtKB-SubCell"/>
</dbReference>
<dbReference type="OrthoDB" id="8117402at2759"/>
<keyword evidence="4" id="KW-0677">Repeat</keyword>
<dbReference type="InterPro" id="IPR013087">
    <property type="entry name" value="Znf_C2H2_type"/>
</dbReference>
<evidence type="ECO:0000259" key="13">
    <source>
        <dbReference type="PROSITE" id="PS50157"/>
    </source>
</evidence>
<evidence type="ECO:0000256" key="3">
    <source>
        <dbReference type="ARBA" id="ARBA00022723"/>
    </source>
</evidence>
<evidence type="ECO:0000256" key="9">
    <source>
        <dbReference type="ARBA" id="ARBA00023163"/>
    </source>
</evidence>
<feature type="non-terminal residue" evidence="14">
    <location>
        <position position="111"/>
    </location>
</feature>
<evidence type="ECO:0000313" key="14">
    <source>
        <dbReference type="EMBL" id="ORZ37849.1"/>
    </source>
</evidence>
<protein>
    <recommendedName>
        <fullName evidence="13">C2H2-type domain-containing protein</fullName>
    </recommendedName>
</protein>
<feature type="domain" description="C2H2-type" evidence="13">
    <location>
        <begin position="34"/>
        <end position="63"/>
    </location>
</feature>
<organism evidence="14 15">
    <name type="scientific">Catenaria anguillulae PL171</name>
    <dbReference type="NCBI Taxonomy" id="765915"/>
    <lineage>
        <taxon>Eukaryota</taxon>
        <taxon>Fungi</taxon>
        <taxon>Fungi incertae sedis</taxon>
        <taxon>Blastocladiomycota</taxon>
        <taxon>Blastocladiomycetes</taxon>
        <taxon>Blastocladiales</taxon>
        <taxon>Catenariaceae</taxon>
        <taxon>Catenaria</taxon>
    </lineage>
</organism>
<evidence type="ECO:0000256" key="1">
    <source>
        <dbReference type="ARBA" id="ARBA00004123"/>
    </source>
</evidence>
<keyword evidence="9" id="KW-0804">Transcription</keyword>
<evidence type="ECO:0000313" key="15">
    <source>
        <dbReference type="Proteomes" id="UP000193411"/>
    </source>
</evidence>
<dbReference type="FunFam" id="3.30.160.60:FF:000125">
    <property type="entry name" value="Putative zinc finger protein 143"/>
    <property type="match status" value="1"/>
</dbReference>
<comment type="caution">
    <text evidence="14">The sequence shown here is derived from an EMBL/GenBank/DDBJ whole genome shotgun (WGS) entry which is preliminary data.</text>
</comment>
<dbReference type="PANTHER" id="PTHR23235:SF120">
    <property type="entry name" value="KRUPPEL-LIKE FACTOR 15"/>
    <property type="match status" value="1"/>
</dbReference>
<dbReference type="SUPFAM" id="SSF57667">
    <property type="entry name" value="beta-beta-alpha zinc fingers"/>
    <property type="match status" value="1"/>
</dbReference>
<keyword evidence="8" id="KW-0238">DNA-binding</keyword>